<dbReference type="SUPFAM" id="SSF46894">
    <property type="entry name" value="C-terminal effector domain of the bipartite response regulators"/>
    <property type="match status" value="1"/>
</dbReference>
<name>A0A1M6EWS3_9FIRM</name>
<dbReference type="Gene3D" id="6.10.250.690">
    <property type="match status" value="1"/>
</dbReference>
<sequence length="234" mass="27106">MDEAKILVVDDEEKMRHIIKVYLSNEGYKVDTAENGREALEKLEGKPYDLVLLDVMMPEIDGWTVCRKIRQESSIPIILLTARSEEYEKIFGFDLGADDYLTKPFSLKEMAVRVRAVLKRTLEHSGKGPKDIRAGALEIKAMYKQALLDGQELLLTPKEYELLYFLAKNPQIVYSREQLLNQVWGYDFLGDARTVDTHIKQLREKLGDYKKYIHTVWGTGYKFKAGDENEKYTE</sequence>
<dbReference type="CDD" id="cd17574">
    <property type="entry name" value="REC_OmpR"/>
    <property type="match status" value="1"/>
</dbReference>
<organism evidence="12 13">
    <name type="scientific">Geosporobacter subterraneus DSM 17957</name>
    <dbReference type="NCBI Taxonomy" id="1121919"/>
    <lineage>
        <taxon>Bacteria</taxon>
        <taxon>Bacillati</taxon>
        <taxon>Bacillota</taxon>
        <taxon>Clostridia</taxon>
        <taxon>Peptostreptococcales</taxon>
        <taxon>Thermotaleaceae</taxon>
        <taxon>Geosporobacter</taxon>
    </lineage>
</organism>
<evidence type="ECO:0000256" key="3">
    <source>
        <dbReference type="ARBA" id="ARBA00023012"/>
    </source>
</evidence>
<dbReference type="InterPro" id="IPR001867">
    <property type="entry name" value="OmpR/PhoB-type_DNA-bd"/>
</dbReference>
<keyword evidence="4" id="KW-0805">Transcription regulation</keyword>
<dbReference type="PROSITE" id="PS51755">
    <property type="entry name" value="OMPR_PHOB"/>
    <property type="match status" value="1"/>
</dbReference>
<reference evidence="13" key="1">
    <citation type="submission" date="2016-11" db="EMBL/GenBank/DDBJ databases">
        <authorList>
            <person name="Varghese N."/>
            <person name="Submissions S."/>
        </authorList>
    </citation>
    <scope>NUCLEOTIDE SEQUENCE [LARGE SCALE GENOMIC DNA]</scope>
    <source>
        <strain evidence="13">DSM 17957</strain>
    </source>
</reference>
<keyword evidence="13" id="KW-1185">Reference proteome</keyword>
<dbReference type="CDD" id="cd00383">
    <property type="entry name" value="trans_reg_C"/>
    <property type="match status" value="1"/>
</dbReference>
<evidence type="ECO:0000259" key="10">
    <source>
        <dbReference type="PROSITE" id="PS50110"/>
    </source>
</evidence>
<feature type="DNA-binding region" description="OmpR/PhoB-type" evidence="9">
    <location>
        <begin position="129"/>
        <end position="225"/>
    </location>
</feature>
<dbReference type="Gene3D" id="1.10.10.10">
    <property type="entry name" value="Winged helix-like DNA-binding domain superfamily/Winged helix DNA-binding domain"/>
    <property type="match status" value="1"/>
</dbReference>
<feature type="domain" description="OmpR/PhoB-type" evidence="11">
    <location>
        <begin position="129"/>
        <end position="225"/>
    </location>
</feature>
<dbReference type="STRING" id="1121919.SAMN02745975_00856"/>
<dbReference type="PANTHER" id="PTHR48111">
    <property type="entry name" value="REGULATOR OF RPOS"/>
    <property type="match status" value="1"/>
</dbReference>
<keyword evidence="6" id="KW-0804">Transcription</keyword>
<evidence type="ECO:0000256" key="1">
    <source>
        <dbReference type="ARBA" id="ARBA00018672"/>
    </source>
</evidence>
<dbReference type="GO" id="GO:0000156">
    <property type="term" value="F:phosphorelay response regulator activity"/>
    <property type="evidence" value="ECO:0007669"/>
    <property type="project" value="TreeGrafter"/>
</dbReference>
<dbReference type="GO" id="GO:0032993">
    <property type="term" value="C:protein-DNA complex"/>
    <property type="evidence" value="ECO:0007669"/>
    <property type="project" value="TreeGrafter"/>
</dbReference>
<dbReference type="SUPFAM" id="SSF52172">
    <property type="entry name" value="CheY-like"/>
    <property type="match status" value="1"/>
</dbReference>
<dbReference type="Proteomes" id="UP000184536">
    <property type="component" value="Unassembled WGS sequence"/>
</dbReference>
<dbReference type="Pfam" id="PF00486">
    <property type="entry name" value="Trans_reg_C"/>
    <property type="match status" value="1"/>
</dbReference>
<dbReference type="AlphaFoldDB" id="A0A1M6EWS3"/>
<evidence type="ECO:0000256" key="6">
    <source>
        <dbReference type="ARBA" id="ARBA00023163"/>
    </source>
</evidence>
<protein>
    <recommendedName>
        <fullName evidence="1">Stage 0 sporulation protein A homolog</fullName>
    </recommendedName>
</protein>
<accession>A0A1M6EWS3</accession>
<dbReference type="EMBL" id="FQZV01000009">
    <property type="protein sequence ID" value="SHI89829.1"/>
    <property type="molecule type" value="Genomic_DNA"/>
</dbReference>
<dbReference type="FunFam" id="1.10.10.10:FF:000018">
    <property type="entry name" value="DNA-binding response regulator ResD"/>
    <property type="match status" value="1"/>
</dbReference>
<evidence type="ECO:0000256" key="9">
    <source>
        <dbReference type="PROSITE-ProRule" id="PRU01091"/>
    </source>
</evidence>
<feature type="modified residue" description="4-aspartylphosphate" evidence="8">
    <location>
        <position position="54"/>
    </location>
</feature>
<dbReference type="PROSITE" id="PS50110">
    <property type="entry name" value="RESPONSE_REGULATORY"/>
    <property type="match status" value="1"/>
</dbReference>
<evidence type="ECO:0000256" key="5">
    <source>
        <dbReference type="ARBA" id="ARBA00023125"/>
    </source>
</evidence>
<gene>
    <name evidence="12" type="ORF">SAMN02745975_00856</name>
</gene>
<comment type="function">
    <text evidence="7">May play the central regulatory role in sporulation. It may be an element of the effector pathway responsible for the activation of sporulation genes in response to nutritional stress. Spo0A may act in concert with spo0H (a sigma factor) to control the expression of some genes that are critical to the sporulation process.</text>
</comment>
<dbReference type="GO" id="GO:0006355">
    <property type="term" value="P:regulation of DNA-templated transcription"/>
    <property type="evidence" value="ECO:0007669"/>
    <property type="project" value="InterPro"/>
</dbReference>
<dbReference type="SMART" id="SM00448">
    <property type="entry name" value="REC"/>
    <property type="match status" value="1"/>
</dbReference>
<feature type="domain" description="Response regulatory" evidence="10">
    <location>
        <begin position="5"/>
        <end position="118"/>
    </location>
</feature>
<dbReference type="InterPro" id="IPR036388">
    <property type="entry name" value="WH-like_DNA-bd_sf"/>
</dbReference>
<dbReference type="Pfam" id="PF00072">
    <property type="entry name" value="Response_reg"/>
    <property type="match status" value="1"/>
</dbReference>
<dbReference type="OrthoDB" id="9790442at2"/>
<evidence type="ECO:0000313" key="13">
    <source>
        <dbReference type="Proteomes" id="UP000184536"/>
    </source>
</evidence>
<dbReference type="InterPro" id="IPR011006">
    <property type="entry name" value="CheY-like_superfamily"/>
</dbReference>
<dbReference type="InterPro" id="IPR001789">
    <property type="entry name" value="Sig_transdc_resp-reg_receiver"/>
</dbReference>
<dbReference type="Gene3D" id="3.40.50.2300">
    <property type="match status" value="1"/>
</dbReference>
<keyword evidence="2 8" id="KW-0597">Phosphoprotein</keyword>
<dbReference type="GO" id="GO:0000976">
    <property type="term" value="F:transcription cis-regulatory region binding"/>
    <property type="evidence" value="ECO:0007669"/>
    <property type="project" value="TreeGrafter"/>
</dbReference>
<evidence type="ECO:0000256" key="7">
    <source>
        <dbReference type="ARBA" id="ARBA00024867"/>
    </source>
</evidence>
<dbReference type="RefSeq" id="WP_110940126.1">
    <property type="nucleotide sequence ID" value="NZ_FQZV01000009.1"/>
</dbReference>
<dbReference type="GO" id="GO:0005829">
    <property type="term" value="C:cytosol"/>
    <property type="evidence" value="ECO:0007669"/>
    <property type="project" value="TreeGrafter"/>
</dbReference>
<keyword evidence="3" id="KW-0902">Two-component regulatory system</keyword>
<evidence type="ECO:0000256" key="4">
    <source>
        <dbReference type="ARBA" id="ARBA00023015"/>
    </source>
</evidence>
<evidence type="ECO:0000256" key="2">
    <source>
        <dbReference type="ARBA" id="ARBA00022553"/>
    </source>
</evidence>
<dbReference type="PANTHER" id="PTHR48111:SF73">
    <property type="entry name" value="ALKALINE PHOSPHATASE SYNTHESIS TRANSCRIPTIONAL REGULATORY PROTEIN PHOP"/>
    <property type="match status" value="1"/>
</dbReference>
<dbReference type="InterPro" id="IPR016032">
    <property type="entry name" value="Sig_transdc_resp-reg_C-effctor"/>
</dbReference>
<keyword evidence="5 9" id="KW-0238">DNA-binding</keyword>
<dbReference type="InterPro" id="IPR039420">
    <property type="entry name" value="WalR-like"/>
</dbReference>
<evidence type="ECO:0000313" key="12">
    <source>
        <dbReference type="EMBL" id="SHI89829.1"/>
    </source>
</evidence>
<dbReference type="FunFam" id="3.40.50.2300:FF:000001">
    <property type="entry name" value="DNA-binding response regulator PhoB"/>
    <property type="match status" value="1"/>
</dbReference>
<evidence type="ECO:0000256" key="8">
    <source>
        <dbReference type="PROSITE-ProRule" id="PRU00169"/>
    </source>
</evidence>
<evidence type="ECO:0000259" key="11">
    <source>
        <dbReference type="PROSITE" id="PS51755"/>
    </source>
</evidence>
<dbReference type="SMART" id="SM00862">
    <property type="entry name" value="Trans_reg_C"/>
    <property type="match status" value="1"/>
</dbReference>
<proteinExistence type="predicted"/>